<dbReference type="Gene3D" id="3.40.50.300">
    <property type="entry name" value="P-loop containing nucleotide triphosphate hydrolases"/>
    <property type="match status" value="1"/>
</dbReference>
<evidence type="ECO:0000256" key="1">
    <source>
        <dbReference type="ARBA" id="ARBA00022737"/>
    </source>
</evidence>
<dbReference type="Pfam" id="PF24883">
    <property type="entry name" value="NPHP3_N"/>
    <property type="match status" value="1"/>
</dbReference>
<dbReference type="PANTHER" id="PTHR10039">
    <property type="entry name" value="AMELOGENIN"/>
    <property type="match status" value="1"/>
</dbReference>
<protein>
    <recommendedName>
        <fullName evidence="3">Nephrocystin 3-like N-terminal domain-containing protein</fullName>
    </recommendedName>
</protein>
<dbReference type="Proteomes" id="UP000250140">
    <property type="component" value="Unassembled WGS sequence"/>
</dbReference>
<dbReference type="InterPro" id="IPR027417">
    <property type="entry name" value="P-loop_NTPase"/>
</dbReference>
<evidence type="ECO:0000313" key="5">
    <source>
        <dbReference type="Proteomes" id="UP000250140"/>
    </source>
</evidence>
<dbReference type="EMBL" id="KV750884">
    <property type="protein sequence ID" value="OCL02755.1"/>
    <property type="molecule type" value="Genomic_DNA"/>
</dbReference>
<dbReference type="AlphaFoldDB" id="A0A8E2EQ17"/>
<gene>
    <name evidence="4" type="ORF">AOQ84DRAFT_228465</name>
</gene>
<dbReference type="PANTHER" id="PTHR10039:SF15">
    <property type="entry name" value="NACHT DOMAIN-CONTAINING PROTEIN"/>
    <property type="match status" value="1"/>
</dbReference>
<keyword evidence="2" id="KW-0175">Coiled coil</keyword>
<feature type="coiled-coil region" evidence="2">
    <location>
        <begin position="201"/>
        <end position="228"/>
    </location>
</feature>
<proteinExistence type="predicted"/>
<accession>A0A8E2EQ17</accession>
<feature type="domain" description="Nephrocystin 3-like N-terminal" evidence="3">
    <location>
        <begin position="251"/>
        <end position="337"/>
    </location>
</feature>
<organism evidence="4 5">
    <name type="scientific">Glonium stellatum</name>
    <dbReference type="NCBI Taxonomy" id="574774"/>
    <lineage>
        <taxon>Eukaryota</taxon>
        <taxon>Fungi</taxon>
        <taxon>Dikarya</taxon>
        <taxon>Ascomycota</taxon>
        <taxon>Pezizomycotina</taxon>
        <taxon>Dothideomycetes</taxon>
        <taxon>Pleosporomycetidae</taxon>
        <taxon>Gloniales</taxon>
        <taxon>Gloniaceae</taxon>
        <taxon>Glonium</taxon>
    </lineage>
</organism>
<evidence type="ECO:0000256" key="2">
    <source>
        <dbReference type="SAM" id="Coils"/>
    </source>
</evidence>
<dbReference type="OrthoDB" id="7464126at2759"/>
<name>A0A8E2EQ17_9PEZI</name>
<dbReference type="InterPro" id="IPR056884">
    <property type="entry name" value="NPHP3-like_N"/>
</dbReference>
<reference evidence="4 5" key="1">
    <citation type="journal article" date="2016" name="Nat. Commun.">
        <title>Ectomycorrhizal ecology is imprinted in the genome of the dominant symbiotic fungus Cenococcum geophilum.</title>
        <authorList>
            <consortium name="DOE Joint Genome Institute"/>
            <person name="Peter M."/>
            <person name="Kohler A."/>
            <person name="Ohm R.A."/>
            <person name="Kuo A."/>
            <person name="Krutzmann J."/>
            <person name="Morin E."/>
            <person name="Arend M."/>
            <person name="Barry K.W."/>
            <person name="Binder M."/>
            <person name="Choi C."/>
            <person name="Clum A."/>
            <person name="Copeland A."/>
            <person name="Grisel N."/>
            <person name="Haridas S."/>
            <person name="Kipfer T."/>
            <person name="LaButti K."/>
            <person name="Lindquist E."/>
            <person name="Lipzen A."/>
            <person name="Maire R."/>
            <person name="Meier B."/>
            <person name="Mihaltcheva S."/>
            <person name="Molinier V."/>
            <person name="Murat C."/>
            <person name="Poggeler S."/>
            <person name="Quandt C.A."/>
            <person name="Sperisen C."/>
            <person name="Tritt A."/>
            <person name="Tisserant E."/>
            <person name="Crous P.W."/>
            <person name="Henrissat B."/>
            <person name="Nehls U."/>
            <person name="Egli S."/>
            <person name="Spatafora J.W."/>
            <person name="Grigoriev I.V."/>
            <person name="Martin F.M."/>
        </authorList>
    </citation>
    <scope>NUCLEOTIDE SEQUENCE [LARGE SCALE GENOMIC DNA]</scope>
    <source>
        <strain evidence="4 5">CBS 207.34</strain>
    </source>
</reference>
<sequence>MKPADITLGVAVGPWELARSKFIADLSDHEKALFQDVSLENLFHISSVAYRKYAAGNKAKIWSKKLQPIAESIDAYGKAIDVFSNASSMFLSQAYRKSIDQLVKMFARIGDLLPRFRAYESLFPSHEPLRQALCDAYLNILVFYINVKSVFMNPERGLMSRNPYKKAWRLLMKDFDDAYISKFRSCQNTVEQEAHLCHMIAAKQARELQRATQTLQEEEKKNRNRRQQLNLLSMVDYGGHHRKLQKLRHHGTGTWLTEVQNFSSWQESGDSGCFCCFGIPGSGKTILVSHTIDSMSSSYQEVVSAIYYYYYDYANIKALEASSVVGAMTRQLLEQIEIPMEVAKDIDPTTVLEMLRRLTQLQSITVKAIVFSRREEKLIRQAFKNGNSVDISADLNDELKIRDPGLRQVIIDALVNGAKDTFL</sequence>
<evidence type="ECO:0000313" key="4">
    <source>
        <dbReference type="EMBL" id="OCL02755.1"/>
    </source>
</evidence>
<keyword evidence="5" id="KW-1185">Reference proteome</keyword>
<keyword evidence="1" id="KW-0677">Repeat</keyword>
<evidence type="ECO:0000259" key="3">
    <source>
        <dbReference type="Pfam" id="PF24883"/>
    </source>
</evidence>